<evidence type="ECO:0000256" key="1">
    <source>
        <dbReference type="SAM" id="MobiDB-lite"/>
    </source>
</evidence>
<dbReference type="Proteomes" id="UP000245802">
    <property type="component" value="Chromosome"/>
</dbReference>
<accession>A0A2Z3H3Y8</accession>
<protein>
    <recommendedName>
        <fullName evidence="4">Transposase zinc-ribbon domain-containing protein</fullName>
    </recommendedName>
</protein>
<sequence>MDFPLGELMDESACYAKPRARLHPDGLRCPQCGAREHIGVHRYRRREAVPDHRCDECGRVFNAFTGTERHGTRRQSSTVLLLHRPGHPDRATGSGAHVPPNLAAGVAPPDSGVGRARVAPTGVGRPRHGGR</sequence>
<dbReference type="AlphaFoldDB" id="A0A2Z3H3Y8"/>
<keyword evidence="3" id="KW-1185">Reference proteome</keyword>
<evidence type="ECO:0008006" key="4">
    <source>
        <dbReference type="Google" id="ProtNLM"/>
    </source>
</evidence>
<name>A0A2Z3H3Y8_9BACT</name>
<evidence type="ECO:0000313" key="3">
    <source>
        <dbReference type="Proteomes" id="UP000245802"/>
    </source>
</evidence>
<dbReference type="EMBL" id="CP025958">
    <property type="protein sequence ID" value="AWM41499.1"/>
    <property type="molecule type" value="Genomic_DNA"/>
</dbReference>
<gene>
    <name evidence="2" type="ORF">C1280_33865</name>
</gene>
<evidence type="ECO:0000313" key="2">
    <source>
        <dbReference type="EMBL" id="AWM41499.1"/>
    </source>
</evidence>
<feature type="region of interest" description="Disordered" evidence="1">
    <location>
        <begin position="83"/>
        <end position="131"/>
    </location>
</feature>
<proteinExistence type="predicted"/>
<organism evidence="2 3">
    <name type="scientific">Gemmata obscuriglobus</name>
    <dbReference type="NCBI Taxonomy" id="114"/>
    <lineage>
        <taxon>Bacteria</taxon>
        <taxon>Pseudomonadati</taxon>
        <taxon>Planctomycetota</taxon>
        <taxon>Planctomycetia</taxon>
        <taxon>Gemmatales</taxon>
        <taxon>Gemmataceae</taxon>
        <taxon>Gemmata</taxon>
    </lineage>
</organism>
<reference evidence="2 3" key="1">
    <citation type="submission" date="2018-01" db="EMBL/GenBank/DDBJ databases">
        <title>G. obscuriglobus.</title>
        <authorList>
            <person name="Franke J."/>
            <person name="Blomberg W."/>
            <person name="Selmecki A."/>
        </authorList>
    </citation>
    <scope>NUCLEOTIDE SEQUENCE [LARGE SCALE GENOMIC DNA]</scope>
    <source>
        <strain evidence="2 3">DSM 5831</strain>
    </source>
</reference>
<dbReference type="KEGG" id="gog:C1280_33865"/>